<evidence type="ECO:0000256" key="2">
    <source>
        <dbReference type="ARBA" id="ARBA00022729"/>
    </source>
</evidence>
<sequence length="860" mass="96041">MKQWVCMATFIAALPIMGQKYPYQDQTLTAEQRATDLVTRLTLEEKVALMQNASPAIPRLGIKAYDWWNEALHGVGRAGTATVFPQAIGMAASFDDNLLYQVFTAISDEARAKYVKAREQGELKRYQGLTFWTPNVNIFRDPRWGRGQETYGEDPYLTSQMGMAVVRGLQGPENAKYNKLHACAKHFAVHSGPEWNRHEFNAENISPRDLWETYLPAFKDLVQKAHVKEVMCAYNRLEDEPCCGNNRLLTQILRNEWGYQGIIVSDCGAISDFWRKGDHETHPDKAHASAGAVLSGTDLECGNNYASLPDAVRSGLISEEQINTSVKRLLKARFELGEMDQNVCWDSIPYSVVDSEKHKALALQMARESLVLLQNRNNVLPLKKDLKIALIGPNAADSVMHWGNYNGYPSHTETLYEAMKKRLPAEQLIYDTGCDRTTSVTLESVFSQCSLQGKQGFKSTYWNNIRQEGTPAAIVQTTTPFHFTTLGATVFAPGVNITDFSARYESVFTADKTENIGFHFQTQGIIRLSVNGKEVASGKYLQNNANLYTLKAEAGKSYDIRIDFIFNSKDRAAQLDFDMGRNIPVNLQASVEKVKNADVIVFAGGISPTLEGEEMPVNVEGFKGGDRTTIELPAIQRQMIRELKKLGKPIVFINFSGSAMGLAPESEICDGILQAWYPGQAGGTAIADVLLGEYNPSGKLPITFYTRTEQLPDFEDYSMKGRTYRYMTEAPLFCFGHGLSYTQFVYGKARISSPTFSKGNTLTLTVPVTNNGNKDGEEVVQIYLRRPGDTDAPSHTLRAFQRVYIPKGETKEVVLTLSDDNFLWFDTQTNAMNLIEGNYELLYGGTSDIDSLHKIQVKVL</sequence>
<dbReference type="InterPro" id="IPR013783">
    <property type="entry name" value="Ig-like_fold"/>
</dbReference>
<dbReference type="NCBIfam" id="NF041776">
    <property type="entry name" value="xylosidase_Xyl3A"/>
    <property type="match status" value="1"/>
</dbReference>
<dbReference type="Proteomes" id="UP000620874">
    <property type="component" value="Unassembled WGS sequence"/>
</dbReference>
<dbReference type="Pfam" id="PF00933">
    <property type="entry name" value="Glyco_hydro_3"/>
    <property type="match status" value="1"/>
</dbReference>
<keyword evidence="6" id="KW-1185">Reference proteome</keyword>
<keyword evidence="3 5" id="KW-0378">Hydrolase</keyword>
<evidence type="ECO:0000313" key="6">
    <source>
        <dbReference type="Proteomes" id="UP000620874"/>
    </source>
</evidence>
<dbReference type="PANTHER" id="PTHR42721:SF3">
    <property type="entry name" value="BETA-D-XYLOSIDASE 5-RELATED"/>
    <property type="match status" value="1"/>
</dbReference>
<evidence type="ECO:0000256" key="1">
    <source>
        <dbReference type="ARBA" id="ARBA00005336"/>
    </source>
</evidence>
<organism evidence="5 6">
    <name type="scientific">Phocaeicola intestinalis</name>
    <dbReference type="NCBI Taxonomy" id="2762212"/>
    <lineage>
        <taxon>Bacteria</taxon>
        <taxon>Pseudomonadati</taxon>
        <taxon>Bacteroidota</taxon>
        <taxon>Bacteroidia</taxon>
        <taxon>Bacteroidales</taxon>
        <taxon>Bacteroidaceae</taxon>
        <taxon>Phocaeicola</taxon>
    </lineage>
</organism>
<dbReference type="InterPro" id="IPR017853">
    <property type="entry name" value="GH"/>
</dbReference>
<dbReference type="Pfam" id="PF01915">
    <property type="entry name" value="Glyco_hydro_3_C"/>
    <property type="match status" value="1"/>
</dbReference>
<dbReference type="SUPFAM" id="SSF51445">
    <property type="entry name" value="(Trans)glycosidases"/>
    <property type="match status" value="1"/>
</dbReference>
<name>A0ABR8Y7V4_9BACT</name>
<dbReference type="SUPFAM" id="SSF56988">
    <property type="entry name" value="Anthrax protective antigen"/>
    <property type="match status" value="1"/>
</dbReference>
<dbReference type="PROSITE" id="PS51820">
    <property type="entry name" value="PA14"/>
    <property type="match status" value="1"/>
</dbReference>
<evidence type="ECO:0000256" key="3">
    <source>
        <dbReference type="ARBA" id="ARBA00022801"/>
    </source>
</evidence>
<protein>
    <submittedName>
        <fullName evidence="5">Glycoside hydrolase family 3 C-terminal domain-containing protein</fullName>
    </submittedName>
</protein>
<dbReference type="InterPro" id="IPR026891">
    <property type="entry name" value="Fn3-like"/>
</dbReference>
<dbReference type="InterPro" id="IPR011658">
    <property type="entry name" value="PA14_dom"/>
</dbReference>
<keyword evidence="2" id="KW-0732">Signal</keyword>
<dbReference type="Gene3D" id="3.20.20.300">
    <property type="entry name" value="Glycoside hydrolase, family 3, N-terminal domain"/>
    <property type="match status" value="1"/>
</dbReference>
<dbReference type="SMART" id="SM00758">
    <property type="entry name" value="PA14"/>
    <property type="match status" value="1"/>
</dbReference>
<dbReference type="InterPro" id="IPR054850">
    <property type="entry name" value="Xylosidase_Xyl3A"/>
</dbReference>
<dbReference type="Gene3D" id="3.40.50.1700">
    <property type="entry name" value="Glycoside hydrolase family 3 C-terminal domain"/>
    <property type="match status" value="2"/>
</dbReference>
<proteinExistence type="inferred from homology"/>
<comment type="caution">
    <text evidence="5">The sequence shown here is derived from an EMBL/GenBank/DDBJ whole genome shotgun (WGS) entry which is preliminary data.</text>
</comment>
<dbReference type="InterPro" id="IPR002772">
    <property type="entry name" value="Glyco_hydro_3_C"/>
</dbReference>
<dbReference type="InterPro" id="IPR044993">
    <property type="entry name" value="BXL"/>
</dbReference>
<dbReference type="Pfam" id="PF07691">
    <property type="entry name" value="PA14"/>
    <property type="match status" value="1"/>
</dbReference>
<evidence type="ECO:0000313" key="5">
    <source>
        <dbReference type="EMBL" id="MBD8040293.1"/>
    </source>
</evidence>
<dbReference type="SMART" id="SM01217">
    <property type="entry name" value="Fn3_like"/>
    <property type="match status" value="1"/>
</dbReference>
<dbReference type="PRINTS" id="PR00133">
    <property type="entry name" value="GLHYDRLASE3"/>
</dbReference>
<accession>A0ABR8Y7V4</accession>
<dbReference type="Pfam" id="PF14310">
    <property type="entry name" value="Fn3-like"/>
    <property type="match status" value="1"/>
</dbReference>
<gene>
    <name evidence="5" type="ORF">H9625_07510</name>
</gene>
<dbReference type="InterPro" id="IPR037524">
    <property type="entry name" value="PA14/GLEYA"/>
</dbReference>
<dbReference type="GO" id="GO:0016787">
    <property type="term" value="F:hydrolase activity"/>
    <property type="evidence" value="ECO:0007669"/>
    <property type="project" value="UniProtKB-KW"/>
</dbReference>
<dbReference type="InterPro" id="IPR036962">
    <property type="entry name" value="Glyco_hydro_3_N_sf"/>
</dbReference>
<dbReference type="InterPro" id="IPR001764">
    <property type="entry name" value="Glyco_hydro_3_N"/>
</dbReference>
<evidence type="ECO:0000259" key="4">
    <source>
        <dbReference type="PROSITE" id="PS51820"/>
    </source>
</evidence>
<dbReference type="PANTHER" id="PTHR42721">
    <property type="entry name" value="SUGAR HYDROLASE-RELATED"/>
    <property type="match status" value="1"/>
</dbReference>
<comment type="similarity">
    <text evidence="1">Belongs to the glycosyl hydrolase 3 family.</text>
</comment>
<dbReference type="EMBL" id="JACSPP010000017">
    <property type="protein sequence ID" value="MBD8040293.1"/>
    <property type="molecule type" value="Genomic_DNA"/>
</dbReference>
<reference evidence="5 6" key="1">
    <citation type="submission" date="2020-08" db="EMBL/GenBank/DDBJ databases">
        <title>A Genomic Blueprint of the Chicken Gut Microbiome.</title>
        <authorList>
            <person name="Gilroy R."/>
            <person name="Ravi A."/>
            <person name="Getino M."/>
            <person name="Pursley I."/>
            <person name="Horton D.L."/>
            <person name="Alikhan N.-F."/>
            <person name="Baker D."/>
            <person name="Gharbi K."/>
            <person name="Hall N."/>
            <person name="Watson M."/>
            <person name="Adriaenssens E.M."/>
            <person name="Foster-Nyarko E."/>
            <person name="Jarju S."/>
            <person name="Secka A."/>
            <person name="Antonio M."/>
            <person name="Oren A."/>
            <person name="Chaudhuri R."/>
            <person name="La Ragione R.M."/>
            <person name="Hildebrand F."/>
            <person name="Pallen M.J."/>
        </authorList>
    </citation>
    <scope>NUCLEOTIDE SEQUENCE [LARGE SCALE GENOMIC DNA]</scope>
    <source>
        <strain evidence="5 6">Sa1CVN1</strain>
    </source>
</reference>
<dbReference type="SUPFAM" id="SSF52279">
    <property type="entry name" value="Beta-D-glucan exohydrolase, C-terminal domain"/>
    <property type="match status" value="1"/>
</dbReference>
<feature type="domain" description="PA14" evidence="4">
    <location>
        <begin position="452"/>
        <end position="595"/>
    </location>
</feature>
<dbReference type="InterPro" id="IPR036881">
    <property type="entry name" value="Glyco_hydro_3_C_sf"/>
</dbReference>
<dbReference type="Gene3D" id="2.60.40.10">
    <property type="entry name" value="Immunoglobulins"/>
    <property type="match status" value="1"/>
</dbReference>